<dbReference type="AlphaFoldDB" id="A0A084WGM7"/>
<gene>
    <name evidence="1" type="ORF">ZHAS_00017469</name>
</gene>
<proteinExistence type="predicted"/>
<name>A0A084WGM7_ANOSI</name>
<dbReference type="VEuPathDB" id="VectorBase:ASIC017469"/>
<reference evidence="2" key="2">
    <citation type="submission" date="2020-05" db="UniProtKB">
        <authorList>
            <consortium name="EnsemblMetazoa"/>
        </authorList>
    </citation>
    <scope>IDENTIFICATION</scope>
</reference>
<evidence type="ECO:0000313" key="2">
    <source>
        <dbReference type="EnsemblMetazoa" id="ASIC017469-PA"/>
    </source>
</evidence>
<evidence type="ECO:0000313" key="1">
    <source>
        <dbReference type="EMBL" id="KFB49371.1"/>
    </source>
</evidence>
<accession>A0A084WGM7</accession>
<dbReference type="Proteomes" id="UP000030765">
    <property type="component" value="Unassembled WGS sequence"/>
</dbReference>
<dbReference type="EMBL" id="KE525345">
    <property type="protein sequence ID" value="KFB49371.1"/>
    <property type="molecule type" value="Genomic_DNA"/>
</dbReference>
<dbReference type="EnsemblMetazoa" id="ASIC017469-RA">
    <property type="protein sequence ID" value="ASIC017469-PA"/>
    <property type="gene ID" value="ASIC017469"/>
</dbReference>
<keyword evidence="3" id="KW-1185">Reference proteome</keyword>
<dbReference type="EMBL" id="ATLV01023633">
    <property type="status" value="NOT_ANNOTATED_CDS"/>
    <property type="molecule type" value="Genomic_DNA"/>
</dbReference>
<organism evidence="1">
    <name type="scientific">Anopheles sinensis</name>
    <name type="common">Mosquito</name>
    <dbReference type="NCBI Taxonomy" id="74873"/>
    <lineage>
        <taxon>Eukaryota</taxon>
        <taxon>Metazoa</taxon>
        <taxon>Ecdysozoa</taxon>
        <taxon>Arthropoda</taxon>
        <taxon>Hexapoda</taxon>
        <taxon>Insecta</taxon>
        <taxon>Pterygota</taxon>
        <taxon>Neoptera</taxon>
        <taxon>Endopterygota</taxon>
        <taxon>Diptera</taxon>
        <taxon>Nematocera</taxon>
        <taxon>Culicoidea</taxon>
        <taxon>Culicidae</taxon>
        <taxon>Anophelinae</taxon>
        <taxon>Anopheles</taxon>
    </lineage>
</organism>
<sequence>MPVQTGYRATGRIRDSAEPVCVREAGPSSLKPASMVAPRDYSGPVLYNRDRIITL</sequence>
<protein>
    <submittedName>
        <fullName evidence="1 2">Uncharacterized protein</fullName>
    </submittedName>
</protein>
<reference evidence="1 3" key="1">
    <citation type="journal article" date="2014" name="BMC Genomics">
        <title>Genome sequence of Anopheles sinensis provides insight into genetics basis of mosquito competence for malaria parasites.</title>
        <authorList>
            <person name="Zhou D."/>
            <person name="Zhang D."/>
            <person name="Ding G."/>
            <person name="Shi L."/>
            <person name="Hou Q."/>
            <person name="Ye Y."/>
            <person name="Xu Y."/>
            <person name="Zhou H."/>
            <person name="Xiong C."/>
            <person name="Li S."/>
            <person name="Yu J."/>
            <person name="Hong S."/>
            <person name="Yu X."/>
            <person name="Zou P."/>
            <person name="Chen C."/>
            <person name="Chang X."/>
            <person name="Wang W."/>
            <person name="Lv Y."/>
            <person name="Sun Y."/>
            <person name="Ma L."/>
            <person name="Shen B."/>
            <person name="Zhu C."/>
        </authorList>
    </citation>
    <scope>NUCLEOTIDE SEQUENCE [LARGE SCALE GENOMIC DNA]</scope>
</reference>
<evidence type="ECO:0000313" key="3">
    <source>
        <dbReference type="Proteomes" id="UP000030765"/>
    </source>
</evidence>